<reference evidence="3" key="1">
    <citation type="submission" date="2020-05" db="EMBL/GenBank/DDBJ databases">
        <authorList>
            <person name="Chiriac C."/>
            <person name="Salcher M."/>
            <person name="Ghai R."/>
            <person name="Kavagutti S V."/>
        </authorList>
    </citation>
    <scope>NUCLEOTIDE SEQUENCE</scope>
</reference>
<protein>
    <submittedName>
        <fullName evidence="3">Unannotated protein</fullName>
    </submittedName>
</protein>
<proteinExistence type="predicted"/>
<feature type="domain" description="PIN" evidence="1">
    <location>
        <begin position="3"/>
        <end position="121"/>
    </location>
</feature>
<evidence type="ECO:0000313" key="2">
    <source>
        <dbReference type="EMBL" id="CAB4576407.1"/>
    </source>
</evidence>
<dbReference type="InterPro" id="IPR002716">
    <property type="entry name" value="PIN_dom"/>
</dbReference>
<accession>A0A6J6JG47</accession>
<dbReference type="AlphaFoldDB" id="A0A6J6JG47"/>
<dbReference type="Gene3D" id="3.40.50.1010">
    <property type="entry name" value="5'-nuclease"/>
    <property type="match status" value="1"/>
</dbReference>
<gene>
    <name evidence="2" type="ORF">UFOPK1684_01071</name>
    <name evidence="3" type="ORF">UFOPK2158_00194</name>
</gene>
<dbReference type="Pfam" id="PF01850">
    <property type="entry name" value="PIN"/>
    <property type="match status" value="1"/>
</dbReference>
<organism evidence="3">
    <name type="scientific">freshwater metagenome</name>
    <dbReference type="NCBI Taxonomy" id="449393"/>
    <lineage>
        <taxon>unclassified sequences</taxon>
        <taxon>metagenomes</taxon>
        <taxon>ecological metagenomes</taxon>
    </lineage>
</organism>
<sequence>MLYADASALTKLIVNEPESAALREFLRGERTFGAPVTLVSSTVSLVEVTRAARRFGERVEEKVPGVFRGVTMVKLSSSIVASASHLPPRSLRTLDAIHLGSALNLGNDIICYDHRLNDAAREAGLRVYSPGMSSSQ</sequence>
<name>A0A6J6JG47_9ZZZZ</name>
<evidence type="ECO:0000259" key="1">
    <source>
        <dbReference type="Pfam" id="PF01850"/>
    </source>
</evidence>
<dbReference type="EMBL" id="CAEZTM010000052">
    <property type="protein sequence ID" value="CAB4576407.1"/>
    <property type="molecule type" value="Genomic_DNA"/>
</dbReference>
<evidence type="ECO:0000313" key="3">
    <source>
        <dbReference type="EMBL" id="CAB4636151.1"/>
    </source>
</evidence>
<dbReference type="EMBL" id="CAEZVY010000011">
    <property type="protein sequence ID" value="CAB4636151.1"/>
    <property type="molecule type" value="Genomic_DNA"/>
</dbReference>
<dbReference type="InterPro" id="IPR029060">
    <property type="entry name" value="PIN-like_dom_sf"/>
</dbReference>
<dbReference type="CDD" id="cd09874">
    <property type="entry name" value="PIN_MT3492-like"/>
    <property type="match status" value="1"/>
</dbReference>
<dbReference type="SUPFAM" id="SSF88723">
    <property type="entry name" value="PIN domain-like"/>
    <property type="match status" value="1"/>
</dbReference>